<sequence length="230" mass="24786">MSTGYERQSWLHMLDEDSFGNVFGFSNRPSSSGFAKANHSDRGDSGKIDAEDPQEIYAPLSPPTTTGAASSQSYPGLKIVANMSLVGGTQPLDDRLPSGPRSITSFTSSHHPVGLKEGVTGNTSVSSHGQRSKKLAIASPCTFPSPASRSYRCPTPPPLTEFFVVQDFIIHTELISLILPLQSSNNMMRHPGIIIARRLPIQTGLRKLQCRQLSPGPRPIAIIATIAHGR</sequence>
<evidence type="ECO:0000256" key="1">
    <source>
        <dbReference type="SAM" id="MobiDB-lite"/>
    </source>
</evidence>
<dbReference type="EMBL" id="MU128928">
    <property type="protein sequence ID" value="KAF9517911.1"/>
    <property type="molecule type" value="Genomic_DNA"/>
</dbReference>
<dbReference type="AlphaFoldDB" id="A0A9P6DWX6"/>
<evidence type="ECO:0000313" key="3">
    <source>
        <dbReference type="Proteomes" id="UP000886523"/>
    </source>
</evidence>
<name>A0A9P6DWX6_9AGAM</name>
<feature type="region of interest" description="Disordered" evidence="1">
    <location>
        <begin position="106"/>
        <end position="131"/>
    </location>
</feature>
<feature type="compositionally biased region" description="Polar residues" evidence="1">
    <location>
        <begin position="120"/>
        <end position="129"/>
    </location>
</feature>
<reference evidence="2" key="1">
    <citation type="journal article" date="2020" name="Nat. Commun.">
        <title>Large-scale genome sequencing of mycorrhizal fungi provides insights into the early evolution of symbiotic traits.</title>
        <authorList>
            <person name="Miyauchi S."/>
            <person name="Kiss E."/>
            <person name="Kuo A."/>
            <person name="Drula E."/>
            <person name="Kohler A."/>
            <person name="Sanchez-Garcia M."/>
            <person name="Morin E."/>
            <person name="Andreopoulos B."/>
            <person name="Barry K.W."/>
            <person name="Bonito G."/>
            <person name="Buee M."/>
            <person name="Carver A."/>
            <person name="Chen C."/>
            <person name="Cichocki N."/>
            <person name="Clum A."/>
            <person name="Culley D."/>
            <person name="Crous P.W."/>
            <person name="Fauchery L."/>
            <person name="Girlanda M."/>
            <person name="Hayes R.D."/>
            <person name="Keri Z."/>
            <person name="LaButti K."/>
            <person name="Lipzen A."/>
            <person name="Lombard V."/>
            <person name="Magnuson J."/>
            <person name="Maillard F."/>
            <person name="Murat C."/>
            <person name="Nolan M."/>
            <person name="Ohm R.A."/>
            <person name="Pangilinan J."/>
            <person name="Pereira M.F."/>
            <person name="Perotto S."/>
            <person name="Peter M."/>
            <person name="Pfister S."/>
            <person name="Riley R."/>
            <person name="Sitrit Y."/>
            <person name="Stielow J.B."/>
            <person name="Szollosi G."/>
            <person name="Zifcakova L."/>
            <person name="Stursova M."/>
            <person name="Spatafora J.W."/>
            <person name="Tedersoo L."/>
            <person name="Vaario L.M."/>
            <person name="Yamada A."/>
            <person name="Yan M."/>
            <person name="Wang P."/>
            <person name="Xu J."/>
            <person name="Bruns T."/>
            <person name="Baldrian P."/>
            <person name="Vilgalys R."/>
            <person name="Dunand C."/>
            <person name="Henrissat B."/>
            <person name="Grigoriev I.V."/>
            <person name="Hibbett D."/>
            <person name="Nagy L.G."/>
            <person name="Martin F.M."/>
        </authorList>
    </citation>
    <scope>NUCLEOTIDE SEQUENCE</scope>
    <source>
        <strain evidence="2">UP504</strain>
    </source>
</reference>
<protein>
    <submittedName>
        <fullName evidence="2">Uncharacterized protein</fullName>
    </submittedName>
</protein>
<gene>
    <name evidence="2" type="ORF">BS47DRAFT_1389371</name>
</gene>
<feature type="region of interest" description="Disordered" evidence="1">
    <location>
        <begin position="30"/>
        <end position="72"/>
    </location>
</feature>
<feature type="compositionally biased region" description="Polar residues" evidence="1">
    <location>
        <begin position="63"/>
        <end position="72"/>
    </location>
</feature>
<comment type="caution">
    <text evidence="2">The sequence shown here is derived from an EMBL/GenBank/DDBJ whole genome shotgun (WGS) entry which is preliminary data.</text>
</comment>
<feature type="compositionally biased region" description="Basic and acidic residues" evidence="1">
    <location>
        <begin position="38"/>
        <end position="50"/>
    </location>
</feature>
<keyword evidence="3" id="KW-1185">Reference proteome</keyword>
<proteinExistence type="predicted"/>
<organism evidence="2 3">
    <name type="scientific">Hydnum rufescens UP504</name>
    <dbReference type="NCBI Taxonomy" id="1448309"/>
    <lineage>
        <taxon>Eukaryota</taxon>
        <taxon>Fungi</taxon>
        <taxon>Dikarya</taxon>
        <taxon>Basidiomycota</taxon>
        <taxon>Agaricomycotina</taxon>
        <taxon>Agaricomycetes</taxon>
        <taxon>Cantharellales</taxon>
        <taxon>Hydnaceae</taxon>
        <taxon>Hydnum</taxon>
    </lineage>
</organism>
<evidence type="ECO:0000313" key="2">
    <source>
        <dbReference type="EMBL" id="KAF9517911.1"/>
    </source>
</evidence>
<dbReference type="Proteomes" id="UP000886523">
    <property type="component" value="Unassembled WGS sequence"/>
</dbReference>
<accession>A0A9P6DWX6</accession>